<proteinExistence type="predicted"/>
<feature type="compositionally biased region" description="Low complexity" evidence="1">
    <location>
        <begin position="243"/>
        <end position="252"/>
    </location>
</feature>
<dbReference type="HOGENOM" id="CLU_063447_2_0_10"/>
<accession>A0A0F5JQ91</accession>
<gene>
    <name evidence="2" type="ORF">HMPREF1536_00543</name>
</gene>
<evidence type="ECO:0000256" key="1">
    <source>
        <dbReference type="SAM" id="MobiDB-lite"/>
    </source>
</evidence>
<evidence type="ECO:0000313" key="2">
    <source>
        <dbReference type="EMBL" id="KKB59562.1"/>
    </source>
</evidence>
<feature type="compositionally biased region" description="Basic and acidic residues" evidence="1">
    <location>
        <begin position="255"/>
        <end position="264"/>
    </location>
</feature>
<dbReference type="EMBL" id="AQHW01000003">
    <property type="protein sequence ID" value="KKB59562.1"/>
    <property type="molecule type" value="Genomic_DNA"/>
</dbReference>
<evidence type="ECO:0000313" key="3">
    <source>
        <dbReference type="Proteomes" id="UP000033035"/>
    </source>
</evidence>
<dbReference type="PATRIC" id="fig|1203610.3.peg.561"/>
<dbReference type="Pfam" id="PF19775">
    <property type="entry name" value="DUF6261"/>
    <property type="match status" value="1"/>
</dbReference>
<dbReference type="AlphaFoldDB" id="A0A0F5JQ91"/>
<dbReference type="InterPro" id="IPR046228">
    <property type="entry name" value="DUF6261"/>
</dbReference>
<reference evidence="2 3" key="1">
    <citation type="submission" date="2013-04" db="EMBL/GenBank/DDBJ databases">
        <title>The Genome Sequence of Parabacteroides gordonii DSM 23371.</title>
        <authorList>
            <consortium name="The Broad Institute Genomics Platform"/>
            <person name="Earl A."/>
            <person name="Ward D."/>
            <person name="Feldgarden M."/>
            <person name="Gevers D."/>
            <person name="Martens E."/>
            <person name="Sakamoto M."/>
            <person name="Benno Y."/>
            <person name="Suzuki N."/>
            <person name="Matsunaga N."/>
            <person name="Koshihara K."/>
            <person name="Seki M."/>
            <person name="Komiya H."/>
            <person name="Walker B."/>
            <person name="Young S."/>
            <person name="Zeng Q."/>
            <person name="Gargeya S."/>
            <person name="Fitzgerald M."/>
            <person name="Haas B."/>
            <person name="Abouelleil A."/>
            <person name="Allen A.W."/>
            <person name="Alvarado L."/>
            <person name="Arachchi H.M."/>
            <person name="Berlin A.M."/>
            <person name="Chapman S.B."/>
            <person name="Gainer-Dewar J."/>
            <person name="Goldberg J."/>
            <person name="Griggs A."/>
            <person name="Gujja S."/>
            <person name="Hansen M."/>
            <person name="Howarth C."/>
            <person name="Imamovic A."/>
            <person name="Ireland A."/>
            <person name="Larimer J."/>
            <person name="McCowan C."/>
            <person name="Murphy C."/>
            <person name="Pearson M."/>
            <person name="Poon T.W."/>
            <person name="Priest M."/>
            <person name="Roberts A."/>
            <person name="Saif S."/>
            <person name="Shea T."/>
            <person name="Sisk P."/>
            <person name="Sykes S."/>
            <person name="Wortman J."/>
            <person name="Nusbaum C."/>
            <person name="Birren B."/>
        </authorList>
    </citation>
    <scope>NUCLEOTIDE SEQUENCE [LARGE SCALE GENOMIC DNA]</scope>
    <source>
        <strain evidence="2 3">MS-1</strain>
    </source>
</reference>
<dbReference type="Proteomes" id="UP000033035">
    <property type="component" value="Unassembled WGS sequence"/>
</dbReference>
<dbReference type="RefSeq" id="WP_028727837.1">
    <property type="nucleotide sequence ID" value="NZ_AUAE01000019.1"/>
</dbReference>
<dbReference type="STRING" id="1203610.HMPREF1536_00543"/>
<name>A0A0F5JQ91_9BACT</name>
<feature type="region of interest" description="Disordered" evidence="1">
    <location>
        <begin position="237"/>
        <end position="264"/>
    </location>
</feature>
<keyword evidence="3" id="KW-1185">Reference proteome</keyword>
<sequence length="264" mass="29659">MAKIQTFGTKTRLKNNESLTFGREVESAIEAKGAAELVVDDLFPDYQAKLQAFDDSIVNIAKSFYTSQMNEANKQRGNLHVAIISQIKNFLRHFKPEKRSAAERLMAFTNTFVGAQRRSFDDQTSFINNFIQELSSDKYKEDVTLVELDDWMKELQKVNDLCSSLTIKRTEEYSVKSGKGSTEVTRPAFEKAYNALVEKLNALAIVNGDDKYAELFAWWNARIDHYRVVISNNLGAGMGGRTSTGTTRPSTSGKGGEDDRPVIE</sequence>
<protein>
    <submittedName>
        <fullName evidence="2">Uncharacterized protein</fullName>
    </submittedName>
</protein>
<comment type="caution">
    <text evidence="2">The sequence shown here is derived from an EMBL/GenBank/DDBJ whole genome shotgun (WGS) entry which is preliminary data.</text>
</comment>
<organism evidence="2 3">
    <name type="scientific">Parabacteroides gordonii MS-1 = DSM 23371</name>
    <dbReference type="NCBI Taxonomy" id="1203610"/>
    <lineage>
        <taxon>Bacteria</taxon>
        <taxon>Pseudomonadati</taxon>
        <taxon>Bacteroidota</taxon>
        <taxon>Bacteroidia</taxon>
        <taxon>Bacteroidales</taxon>
        <taxon>Tannerellaceae</taxon>
        <taxon>Parabacteroides</taxon>
    </lineage>
</organism>